<organism evidence="1 2">
    <name type="scientific">Aspergillus keveii</name>
    <dbReference type="NCBI Taxonomy" id="714993"/>
    <lineage>
        <taxon>Eukaryota</taxon>
        <taxon>Fungi</taxon>
        <taxon>Dikarya</taxon>
        <taxon>Ascomycota</taxon>
        <taxon>Pezizomycotina</taxon>
        <taxon>Eurotiomycetes</taxon>
        <taxon>Eurotiomycetidae</taxon>
        <taxon>Eurotiales</taxon>
        <taxon>Aspergillaceae</taxon>
        <taxon>Aspergillus</taxon>
        <taxon>Aspergillus subgen. Nidulantes</taxon>
    </lineage>
</organism>
<proteinExistence type="predicted"/>
<evidence type="ECO:0000313" key="1">
    <source>
        <dbReference type="EMBL" id="KAL2785440.1"/>
    </source>
</evidence>
<dbReference type="Proteomes" id="UP001610563">
    <property type="component" value="Unassembled WGS sequence"/>
</dbReference>
<protein>
    <submittedName>
        <fullName evidence="1">Uncharacterized protein</fullName>
    </submittedName>
</protein>
<dbReference type="EMBL" id="JBFTWV010000144">
    <property type="protein sequence ID" value="KAL2785440.1"/>
    <property type="molecule type" value="Genomic_DNA"/>
</dbReference>
<keyword evidence="2" id="KW-1185">Reference proteome</keyword>
<comment type="caution">
    <text evidence="1">The sequence shown here is derived from an EMBL/GenBank/DDBJ whole genome shotgun (WGS) entry which is preliminary data.</text>
</comment>
<accession>A0ABR4FQC1</accession>
<reference evidence="1 2" key="1">
    <citation type="submission" date="2024-07" db="EMBL/GenBank/DDBJ databases">
        <title>Section-level genome sequencing and comparative genomics of Aspergillus sections Usti and Cavernicolus.</title>
        <authorList>
            <consortium name="Lawrence Berkeley National Laboratory"/>
            <person name="Nybo J.L."/>
            <person name="Vesth T.C."/>
            <person name="Theobald S."/>
            <person name="Frisvad J.C."/>
            <person name="Larsen T.O."/>
            <person name="Kjaerboelling I."/>
            <person name="Rothschild-Mancinelli K."/>
            <person name="Lyhne E.K."/>
            <person name="Kogle M.E."/>
            <person name="Barry K."/>
            <person name="Clum A."/>
            <person name="Na H."/>
            <person name="Ledsgaard L."/>
            <person name="Lin J."/>
            <person name="Lipzen A."/>
            <person name="Kuo A."/>
            <person name="Riley R."/>
            <person name="Mondo S."/>
            <person name="Labutti K."/>
            <person name="Haridas S."/>
            <person name="Pangalinan J."/>
            <person name="Salamov A.A."/>
            <person name="Simmons B.A."/>
            <person name="Magnuson J.K."/>
            <person name="Chen J."/>
            <person name="Drula E."/>
            <person name="Henrissat B."/>
            <person name="Wiebenga A."/>
            <person name="Lubbers R.J."/>
            <person name="Gomes A.C."/>
            <person name="Makela M.R."/>
            <person name="Stajich J."/>
            <person name="Grigoriev I.V."/>
            <person name="Mortensen U.H."/>
            <person name="De Vries R.P."/>
            <person name="Baker S.E."/>
            <person name="Andersen M.R."/>
        </authorList>
    </citation>
    <scope>NUCLEOTIDE SEQUENCE [LARGE SCALE GENOMIC DNA]</scope>
    <source>
        <strain evidence="1 2">CBS 209.92</strain>
    </source>
</reference>
<sequence length="287" mass="31900">MFTLILEQSTPEQIEDDIDDIAPRIYRLVIGSIAVLFDAISMNSLHRLLATTASSAEISLGPAEIEATLVGLGSVIDIPFTEGLPDTDASVRIFHPSFRAFLLHRRQLSLEHLQLDYRALHETMLRCCLNVMDTHLRKNICHLPGPDSDPSTLAQDIVESYIPPHVQYACKHWISHPERLSKEALILACADDGSVRRFLANKAVYWIEASSILGVLPQAVVNIGSLRSLLNDSDININAPIVNDVYHLLLVHGEPISRAPLHIYSLPWPSSLSVSVIWTLVEKDILV</sequence>
<gene>
    <name evidence="1" type="ORF">BJX66DRAFT_314873</name>
</gene>
<evidence type="ECO:0000313" key="2">
    <source>
        <dbReference type="Proteomes" id="UP001610563"/>
    </source>
</evidence>
<name>A0ABR4FQC1_9EURO</name>
<feature type="non-terminal residue" evidence="1">
    <location>
        <position position="1"/>
    </location>
</feature>